<protein>
    <submittedName>
        <fullName evidence="2">DUF4112 domain-containing protein</fullName>
    </submittedName>
</protein>
<dbReference type="AlphaFoldDB" id="A0A4V2ML38"/>
<accession>A0A4V2ML38</accession>
<dbReference type="EMBL" id="SJSL01000003">
    <property type="protein sequence ID" value="TCD00517.1"/>
    <property type="molecule type" value="Genomic_DNA"/>
</dbReference>
<keyword evidence="3" id="KW-1185">Reference proteome</keyword>
<evidence type="ECO:0000256" key="1">
    <source>
        <dbReference type="SAM" id="Phobius"/>
    </source>
</evidence>
<keyword evidence="1" id="KW-1133">Transmembrane helix</keyword>
<keyword evidence="1" id="KW-0472">Membrane</keyword>
<feature type="transmembrane region" description="Helical" evidence="1">
    <location>
        <begin position="123"/>
        <end position="143"/>
    </location>
</feature>
<keyword evidence="1" id="KW-0812">Transmembrane</keyword>
<organism evidence="2 3">
    <name type="scientific">Pedobacter psychroterrae</name>
    <dbReference type="NCBI Taxonomy" id="2530453"/>
    <lineage>
        <taxon>Bacteria</taxon>
        <taxon>Pseudomonadati</taxon>
        <taxon>Bacteroidota</taxon>
        <taxon>Sphingobacteriia</taxon>
        <taxon>Sphingobacteriales</taxon>
        <taxon>Sphingobacteriaceae</taxon>
        <taxon>Pedobacter</taxon>
    </lineage>
</organism>
<name>A0A4V2ML38_9SPHI</name>
<dbReference type="PANTHER" id="PTHR35519">
    <property type="entry name" value="MEMBRANE PROTEINS"/>
    <property type="match status" value="1"/>
</dbReference>
<sequence>MQMNDTNKFPLLSRISYLMDEQFRFPGTKFRFGLDPILNLIPIAGDMAGLVVSAGLLLAMAKKGASNKLVVLMSLNILLDATIGAIPIIGQLFDFFFKANSRNIKLMKEHYLEGKHQGSGKNVVVTVVVILIVLFCLVCYGLYNLGIWLWSLG</sequence>
<dbReference type="Pfam" id="PF13430">
    <property type="entry name" value="DUF4112"/>
    <property type="match status" value="1"/>
</dbReference>
<feature type="transmembrane region" description="Helical" evidence="1">
    <location>
        <begin position="73"/>
        <end position="97"/>
    </location>
</feature>
<reference evidence="2 3" key="1">
    <citation type="submission" date="2019-02" db="EMBL/GenBank/DDBJ databases">
        <title>Pedobacter sp. RP-1-14 sp. nov., isolated from Arctic soil.</title>
        <authorList>
            <person name="Dahal R.H."/>
        </authorList>
    </citation>
    <scope>NUCLEOTIDE SEQUENCE [LARGE SCALE GENOMIC DNA]</scope>
    <source>
        <strain evidence="2 3">RP-1-14</strain>
    </source>
</reference>
<dbReference type="Proteomes" id="UP000293347">
    <property type="component" value="Unassembled WGS sequence"/>
</dbReference>
<feature type="transmembrane region" description="Helical" evidence="1">
    <location>
        <begin position="37"/>
        <end position="61"/>
    </location>
</feature>
<dbReference type="OrthoDB" id="513552at2"/>
<evidence type="ECO:0000313" key="3">
    <source>
        <dbReference type="Proteomes" id="UP000293347"/>
    </source>
</evidence>
<proteinExistence type="predicted"/>
<evidence type="ECO:0000313" key="2">
    <source>
        <dbReference type="EMBL" id="TCD00517.1"/>
    </source>
</evidence>
<dbReference type="PANTHER" id="PTHR35519:SF2">
    <property type="entry name" value="PH DOMAIN PROTEIN"/>
    <property type="match status" value="1"/>
</dbReference>
<gene>
    <name evidence="2" type="ORF">EZ437_14955</name>
</gene>
<dbReference type="InterPro" id="IPR025187">
    <property type="entry name" value="DUF4112"/>
</dbReference>
<comment type="caution">
    <text evidence="2">The sequence shown here is derived from an EMBL/GenBank/DDBJ whole genome shotgun (WGS) entry which is preliminary data.</text>
</comment>